<accession>A0A9D2JEM8</accession>
<evidence type="ECO:0000313" key="1">
    <source>
        <dbReference type="EMBL" id="HIZ47660.1"/>
    </source>
</evidence>
<comment type="caution">
    <text evidence="1">The sequence shown here is derived from an EMBL/GenBank/DDBJ whole genome shotgun (WGS) entry which is preliminary data.</text>
</comment>
<sequence length="118" mass="13069">MIIHGKERGFFLSTGASIEIADICPDKDLKRVGEILQGSYGEVTMVGAEFIAIMNKAYESSLRYEQPDHPYDPITVDEVLSLSPTVYAEAMQAAMETFAQDSKQTVEVEPPKKEKAPQ</sequence>
<name>A0A9D2JEM8_9FIRM</name>
<dbReference type="Proteomes" id="UP000824031">
    <property type="component" value="Unassembled WGS sequence"/>
</dbReference>
<organism evidence="1 2">
    <name type="scientific">Candidatus Gemmiger excrementavium</name>
    <dbReference type="NCBI Taxonomy" id="2838608"/>
    <lineage>
        <taxon>Bacteria</taxon>
        <taxon>Bacillati</taxon>
        <taxon>Bacillota</taxon>
        <taxon>Clostridia</taxon>
        <taxon>Eubacteriales</taxon>
        <taxon>Gemmiger</taxon>
    </lineage>
</organism>
<evidence type="ECO:0000313" key="2">
    <source>
        <dbReference type="Proteomes" id="UP000824031"/>
    </source>
</evidence>
<dbReference type="EMBL" id="DXBO01000036">
    <property type="protein sequence ID" value="HIZ47660.1"/>
    <property type="molecule type" value="Genomic_DNA"/>
</dbReference>
<protein>
    <submittedName>
        <fullName evidence="1">Uncharacterized protein</fullName>
    </submittedName>
</protein>
<proteinExistence type="predicted"/>
<gene>
    <name evidence="1" type="ORF">H9810_02940</name>
</gene>
<reference evidence="1" key="1">
    <citation type="journal article" date="2021" name="PeerJ">
        <title>Extensive microbial diversity within the chicken gut microbiome revealed by metagenomics and culture.</title>
        <authorList>
            <person name="Gilroy R."/>
            <person name="Ravi A."/>
            <person name="Getino M."/>
            <person name="Pursley I."/>
            <person name="Horton D.L."/>
            <person name="Alikhan N.F."/>
            <person name="Baker D."/>
            <person name="Gharbi K."/>
            <person name="Hall N."/>
            <person name="Watson M."/>
            <person name="Adriaenssens E.M."/>
            <person name="Foster-Nyarko E."/>
            <person name="Jarju S."/>
            <person name="Secka A."/>
            <person name="Antonio M."/>
            <person name="Oren A."/>
            <person name="Chaudhuri R.R."/>
            <person name="La Ragione R."/>
            <person name="Hildebrand F."/>
            <person name="Pallen M.J."/>
        </authorList>
    </citation>
    <scope>NUCLEOTIDE SEQUENCE</scope>
    <source>
        <strain evidence="1">3436</strain>
    </source>
</reference>
<dbReference type="AlphaFoldDB" id="A0A9D2JEM8"/>
<reference evidence="1" key="2">
    <citation type="submission" date="2021-04" db="EMBL/GenBank/DDBJ databases">
        <authorList>
            <person name="Gilroy R."/>
        </authorList>
    </citation>
    <scope>NUCLEOTIDE SEQUENCE</scope>
    <source>
        <strain evidence="1">3436</strain>
    </source>
</reference>